<dbReference type="Gene3D" id="2.160.20.10">
    <property type="entry name" value="Single-stranded right-handed beta-helix, Pectin lyase-like"/>
    <property type="match status" value="1"/>
</dbReference>
<name>A0A1B2I8M6_9BACT</name>
<dbReference type="Proteomes" id="UP000093044">
    <property type="component" value="Chromosome"/>
</dbReference>
<dbReference type="KEGG" id="cpor:BED41_15030"/>
<dbReference type="InterPro" id="IPR012334">
    <property type="entry name" value="Pectin_lyas_fold"/>
</dbReference>
<protein>
    <recommendedName>
        <fullName evidence="4">Right handed beta helix domain-containing protein</fullName>
    </recommendedName>
</protein>
<evidence type="ECO:0000256" key="1">
    <source>
        <dbReference type="SAM" id="SignalP"/>
    </source>
</evidence>
<dbReference type="AlphaFoldDB" id="A0A1B2I8M6"/>
<keyword evidence="1" id="KW-0732">Signal</keyword>
<dbReference type="PROSITE" id="PS51257">
    <property type="entry name" value="PROKAR_LIPOPROTEIN"/>
    <property type="match status" value="1"/>
</dbReference>
<sequence>MKMKSYGKLLAALFACMAVVAVLLVQSCAAIADDGYFMVNGEKYATEEDIKEITKPDSSVVKDGATIEVYGKVKLPLIIREGTDPKYPDFTWVLSHDNVVVEGKTADAAVYCPVDVNSQDLGGMGGLQSTVHVEGDGVTFKNVAILPNYNSYYSDGYANKTVEVWGASFTMEGCTIEVNDLGDGRKTENGGALFFNGAKENITVTDSTFKDCYVVFCDADPAGVITISGNTFDSPQGDTYFIGNNTWANPPSDKMGPVYVENNIFKNLPADYKKVVYHRMEGTFYLKGNKIESSQGSDKLLDRVSFGRLYGAYQPEGGKDCASGGRGIIMLEEGGAKYKITAKLDNEEYVNVETLIKENDPNAKPVAPKLDEIPANVETIAPKVISVDITTATEDDKAAAREKTADMINAEGVTPSDIEFDQNGQAALSEKIIASAAVSAVKLAELPDGTTVEPEDIAPLPITDATVSAGNVAAIAFELKGEVLKAALVKDVKVMKVMSAEMGEFFTLAAVPEDFTDKHFAIQAADENKVLSAESPIVPEGTYKLVLFIEDNGDFDLCKDEAGRVVDPVAIVSTTAPTPKPQPHGSSSSGCSAAGWGALVLLAAMPLFRKKR</sequence>
<dbReference type="RefSeq" id="WP_066748211.1">
    <property type="nucleotide sequence ID" value="NZ_CP016757.1"/>
</dbReference>
<reference evidence="2" key="1">
    <citation type="submission" date="2016-08" db="EMBL/GenBank/DDBJ databases">
        <title>Complete genome of Cloacibacillus porcorum.</title>
        <authorList>
            <person name="Looft T."/>
            <person name="Bayles D.O."/>
            <person name="Alt D.P."/>
        </authorList>
    </citation>
    <scope>NUCLEOTIDE SEQUENCE [LARGE SCALE GENOMIC DNA]</scope>
    <source>
        <strain evidence="2">CL-84</strain>
    </source>
</reference>
<evidence type="ECO:0000313" key="3">
    <source>
        <dbReference type="Proteomes" id="UP000093044"/>
    </source>
</evidence>
<evidence type="ECO:0008006" key="4">
    <source>
        <dbReference type="Google" id="ProtNLM"/>
    </source>
</evidence>
<feature type="signal peptide" evidence="1">
    <location>
        <begin position="1"/>
        <end position="32"/>
    </location>
</feature>
<dbReference type="SUPFAM" id="SSF51126">
    <property type="entry name" value="Pectin lyase-like"/>
    <property type="match status" value="1"/>
</dbReference>
<gene>
    <name evidence="2" type="ORF">BED41_15030</name>
</gene>
<proteinExistence type="predicted"/>
<feature type="chain" id="PRO_5008539014" description="Right handed beta helix domain-containing protein" evidence="1">
    <location>
        <begin position="33"/>
        <end position="612"/>
    </location>
</feature>
<evidence type="ECO:0000313" key="2">
    <source>
        <dbReference type="EMBL" id="ANZ46305.1"/>
    </source>
</evidence>
<keyword evidence="3" id="KW-1185">Reference proteome</keyword>
<dbReference type="EMBL" id="CP016757">
    <property type="protein sequence ID" value="ANZ46305.1"/>
    <property type="molecule type" value="Genomic_DNA"/>
</dbReference>
<dbReference type="InterPro" id="IPR030821">
    <property type="entry name" value="Synergist_CTERM"/>
</dbReference>
<dbReference type="GeneID" id="83059160"/>
<accession>A0A1B2I8M6</accession>
<dbReference type="NCBIfam" id="TIGR04564">
    <property type="entry name" value="Synergist_CTERM"/>
    <property type="match status" value="1"/>
</dbReference>
<dbReference type="InterPro" id="IPR011050">
    <property type="entry name" value="Pectin_lyase_fold/virulence"/>
</dbReference>
<dbReference type="STRING" id="1197717.BED41_15030"/>
<organism evidence="2 3">
    <name type="scientific">Cloacibacillus porcorum</name>
    <dbReference type="NCBI Taxonomy" id="1197717"/>
    <lineage>
        <taxon>Bacteria</taxon>
        <taxon>Thermotogati</taxon>
        <taxon>Synergistota</taxon>
        <taxon>Synergistia</taxon>
        <taxon>Synergistales</taxon>
        <taxon>Synergistaceae</taxon>
        <taxon>Cloacibacillus</taxon>
    </lineage>
</organism>